<dbReference type="InterPro" id="IPR036640">
    <property type="entry name" value="ABC1_TM_sf"/>
</dbReference>
<dbReference type="InterPro" id="IPR011527">
    <property type="entry name" value="ABC1_TM_dom"/>
</dbReference>
<dbReference type="Gene3D" id="3.40.50.300">
    <property type="entry name" value="P-loop containing nucleotide triphosphate hydrolases"/>
    <property type="match status" value="2"/>
</dbReference>
<feature type="compositionally biased region" description="Basic and acidic residues" evidence="11">
    <location>
        <begin position="9"/>
        <end position="25"/>
    </location>
</feature>
<dbReference type="SUPFAM" id="SSF90123">
    <property type="entry name" value="ABC transporter transmembrane region"/>
    <property type="match status" value="2"/>
</dbReference>
<dbReference type="Gene3D" id="1.20.1560.10">
    <property type="entry name" value="ABC transporter type 1, transmembrane domain"/>
    <property type="match status" value="1"/>
</dbReference>
<dbReference type="SUPFAM" id="SSF52540">
    <property type="entry name" value="P-loop containing nucleoside triphosphate hydrolases"/>
    <property type="match status" value="2"/>
</dbReference>
<feature type="compositionally biased region" description="Polar residues" evidence="11">
    <location>
        <begin position="655"/>
        <end position="667"/>
    </location>
</feature>
<sequence length="1297" mass="141009">MDDNSSRNTIEDDKQDSENKTSTKQGKEEIVVTNLVPFFKLFSFADSKDVILMVVGTVSAFVNGWKMPIMAVLGGQLINSFASTDGSDVLKQVSKIAMQFVYLGIGSGVASFFQVACWMITGERQAVRIRGLYLKMILRQEIAFFDKETTRGEVIGRMSGDIILIQDAIGEKAGTFVELISAFLASFIIAFIKGWLLTLVMLSSIPPLAICAMSMSILICKQASRAQADSLQAGTVVEETISSIRTVASFTGENQAIVKYDKSLTKVYKSGVREGIVAGLGLGSTFSVLYCSYALAVWFGAKMIIQKGYMGGDVINVIVALLSGSMSLGKSSLCLGAFAAGQAAAFKVFKTINRKPEIDAYDTTSRRILDDIRGDIEFRDVHFSYPTRPDEKIFNGFSLYIPSGMTFALVGQSGSGKSTVVSLIERFYDPQEGEVLIDGINLKEFQLLWVRGKIGLVSQEPVLFTCSIKDNIAYGKENATLEEIRVATELANAAKFIESLPQGLDTLVGENGTQLSGGQKQRIAIARAILKNPKILLLDEATSALDTESERIVQKALDRVMVDRTTIIVAHRLSTVKNADTIVVIHQGNIVEKGSYPTKKTSSCNIPSGSHLELLKDPDGAYGQLVSLQEVNKDSETDTVKPEIRVESDRQSGNFMSLQEYGSSGSTGDMRPSFSIPSNRPSSSLSVQERSLLGQSLDIHGEKSQMPITEKDQKVSLCRLANLNKPELHVLLLGVVAAVINGIVFPAFAVMFSGMISTFYEPPSKLRRDARFWALMFIGLGIVSFVASPARTYFFAVAGCSLIKRIRSMCFKKVVYMDIGWFDDPEHSSGMIGTRLSVDAATVRNLVGDAFGLLIQNIVTLVVGIGVAFEANWQLALIVLVLLPLIGLNAWVQVKLMKGFGANAKMMYEEASQVATDAVGNIKTVASFCAEEKVMKLYQNKCIGLRKTGKRQGLISGFGFGISFFLLFCVYATSFYAGAKLLEDGKITFPEVFRVFLVLTMTAIGISQSSSMSPDFSKAKSSTVSIFPILDGKSKLDSSDASGITLEVLKGEIEFEHVSFKYPLRPDVQIFSDLCLTIQSGKVVALVGESGSGKSTVISLLQRFYDPDSGQVRIDGIEIQKFQLRWLRQQMGLVSQEPVLFNDTIRANIAYGKEGTATEAEILEAAKQANAHNFISGLQKGYDTVVGERGVQLSGGQKQRVAIARAIVKGPKILLLDEATSALDSESERVVQDALDRVMVNRTTIVVAHRLTTIKNADVIAVVKNGIIAEEGNHSTLMGMEDGIYASLVALNMDGAS</sequence>
<feature type="domain" description="ABC transporter" evidence="13">
    <location>
        <begin position="376"/>
        <end position="612"/>
    </location>
</feature>
<keyword evidence="9 12" id="KW-0472">Membrane</keyword>
<evidence type="ECO:0000313" key="16">
    <source>
        <dbReference type="Proteomes" id="UP000316621"/>
    </source>
</evidence>
<comment type="subcellular location">
    <subcellularLocation>
        <location evidence="1">Cell membrane</location>
        <topology evidence="1">Multi-pass membrane protein</topology>
    </subcellularLocation>
</comment>
<keyword evidence="6" id="KW-0547">Nucleotide-binding</keyword>
<feature type="transmembrane region" description="Helical" evidence="12">
    <location>
        <begin position="96"/>
        <end position="120"/>
    </location>
</feature>
<feature type="transmembrane region" description="Helical" evidence="12">
    <location>
        <begin position="198"/>
        <end position="220"/>
    </location>
</feature>
<feature type="transmembrane region" description="Helical" evidence="12">
    <location>
        <begin position="173"/>
        <end position="192"/>
    </location>
</feature>
<keyword evidence="8 12" id="KW-1133">Transmembrane helix</keyword>
<dbReference type="OMA" id="ERKCEGA"/>
<evidence type="ECO:0000256" key="7">
    <source>
        <dbReference type="ARBA" id="ARBA00022840"/>
    </source>
</evidence>
<evidence type="ECO:0000256" key="2">
    <source>
        <dbReference type="ARBA" id="ARBA00007577"/>
    </source>
</evidence>
<dbReference type="GO" id="GO:0015421">
    <property type="term" value="F:ABC-type oligopeptide transporter activity"/>
    <property type="evidence" value="ECO:0007669"/>
    <property type="project" value="TreeGrafter"/>
</dbReference>
<evidence type="ECO:0000256" key="11">
    <source>
        <dbReference type="SAM" id="MobiDB-lite"/>
    </source>
</evidence>
<dbReference type="InterPro" id="IPR027417">
    <property type="entry name" value="P-loop_NTPase"/>
</dbReference>
<dbReference type="CDD" id="cd18578">
    <property type="entry name" value="ABC_6TM_Pgp_ABCB1_D2_like"/>
    <property type="match status" value="1"/>
</dbReference>
<dbReference type="GO" id="GO:0016887">
    <property type="term" value="F:ATP hydrolysis activity"/>
    <property type="evidence" value="ECO:0007669"/>
    <property type="project" value="InterPro"/>
</dbReference>
<gene>
    <name evidence="15" type="ORF">C5167_038674</name>
</gene>
<dbReference type="PROSITE" id="PS50929">
    <property type="entry name" value="ABC_TM1F"/>
    <property type="match status" value="2"/>
</dbReference>
<evidence type="ECO:0000256" key="9">
    <source>
        <dbReference type="ARBA" id="ARBA00023136"/>
    </source>
</evidence>
<feature type="transmembrane region" description="Helical" evidence="12">
    <location>
        <begin position="772"/>
        <end position="803"/>
    </location>
</feature>
<keyword evidence="4 12" id="KW-0812">Transmembrane</keyword>
<keyword evidence="5" id="KW-0677">Repeat</keyword>
<dbReference type="GO" id="GO:0005524">
    <property type="term" value="F:ATP binding"/>
    <property type="evidence" value="ECO:0007669"/>
    <property type="project" value="UniProtKB-KW"/>
</dbReference>
<dbReference type="InterPro" id="IPR017871">
    <property type="entry name" value="ABC_transporter-like_CS"/>
</dbReference>
<evidence type="ECO:0000256" key="3">
    <source>
        <dbReference type="ARBA" id="ARBA00022448"/>
    </source>
</evidence>
<dbReference type="Proteomes" id="UP000316621">
    <property type="component" value="Chromosome 1"/>
</dbReference>
<dbReference type="EMBL" id="CM010715">
    <property type="protein sequence ID" value="RZC45715.1"/>
    <property type="molecule type" value="Genomic_DNA"/>
</dbReference>
<dbReference type="Pfam" id="PF00005">
    <property type="entry name" value="ABC_tran"/>
    <property type="match status" value="2"/>
</dbReference>
<evidence type="ECO:0000256" key="5">
    <source>
        <dbReference type="ARBA" id="ARBA00022737"/>
    </source>
</evidence>
<dbReference type="Gramene" id="RZC45715">
    <property type="protein sequence ID" value="RZC45715"/>
    <property type="gene ID" value="C5167_038674"/>
</dbReference>
<dbReference type="CDD" id="cd03249">
    <property type="entry name" value="ABC_MTABC3_MDL1_MDL2"/>
    <property type="match status" value="2"/>
</dbReference>
<feature type="domain" description="ABC transmembrane type-1" evidence="14">
    <location>
        <begin position="732"/>
        <end position="1018"/>
    </location>
</feature>
<dbReference type="InterPro" id="IPR039421">
    <property type="entry name" value="Type_1_exporter"/>
</dbReference>
<dbReference type="GO" id="GO:0090374">
    <property type="term" value="P:oligopeptide export from mitochondrion"/>
    <property type="evidence" value="ECO:0007669"/>
    <property type="project" value="TreeGrafter"/>
</dbReference>
<dbReference type="PROSITE" id="PS00211">
    <property type="entry name" value="ABC_TRANSPORTER_1"/>
    <property type="match status" value="2"/>
</dbReference>
<keyword evidence="10" id="KW-0325">Glycoprotein</keyword>
<feature type="domain" description="ABC transmembrane type-1" evidence="14">
    <location>
        <begin position="54"/>
        <end position="340"/>
    </location>
</feature>
<feature type="transmembrane region" description="Helical" evidence="12">
    <location>
        <begin position="875"/>
        <end position="892"/>
    </location>
</feature>
<proteinExistence type="inferred from homology"/>
<dbReference type="InterPro" id="IPR003439">
    <property type="entry name" value="ABC_transporter-like_ATP-bd"/>
</dbReference>
<protein>
    <submittedName>
        <fullName evidence="15">Uncharacterized protein</fullName>
    </submittedName>
</protein>
<feature type="transmembrane region" description="Helical" evidence="12">
    <location>
        <begin position="50"/>
        <end position="76"/>
    </location>
</feature>
<dbReference type="GO" id="GO:0005743">
    <property type="term" value="C:mitochondrial inner membrane"/>
    <property type="evidence" value="ECO:0007669"/>
    <property type="project" value="TreeGrafter"/>
</dbReference>
<dbReference type="FunFam" id="3.40.50.300:FF:000066">
    <property type="entry name" value="ABC transporter B family member 1"/>
    <property type="match status" value="2"/>
</dbReference>
<keyword evidence="3" id="KW-0813">Transport</keyword>
<keyword evidence="16" id="KW-1185">Reference proteome</keyword>
<dbReference type="GO" id="GO:0005886">
    <property type="term" value="C:plasma membrane"/>
    <property type="evidence" value="ECO:0007669"/>
    <property type="project" value="UniProtKB-SubCell"/>
</dbReference>
<feature type="domain" description="ABC transporter" evidence="13">
    <location>
        <begin position="1053"/>
        <end position="1290"/>
    </location>
</feature>
<feature type="transmembrane region" description="Helical" evidence="12">
    <location>
        <begin position="954"/>
        <end position="977"/>
    </location>
</feature>
<dbReference type="Pfam" id="PF00664">
    <property type="entry name" value="ABC_membrane"/>
    <property type="match status" value="2"/>
</dbReference>
<evidence type="ECO:0000256" key="4">
    <source>
        <dbReference type="ARBA" id="ARBA00022692"/>
    </source>
</evidence>
<feature type="transmembrane region" description="Helical" evidence="12">
    <location>
        <begin position="730"/>
        <end position="752"/>
    </location>
</feature>
<feature type="transmembrane region" description="Helical" evidence="12">
    <location>
        <begin position="314"/>
        <end position="340"/>
    </location>
</feature>
<accession>A0A4Y7IE72</accession>
<feature type="transmembrane region" description="Helical" evidence="12">
    <location>
        <begin position="850"/>
        <end position="869"/>
    </location>
</feature>
<keyword evidence="7" id="KW-0067">ATP-binding</keyword>
<dbReference type="CDD" id="cd18577">
    <property type="entry name" value="ABC_6TM_Pgp_ABCB1_D1_like"/>
    <property type="match status" value="1"/>
</dbReference>
<dbReference type="PANTHER" id="PTHR43394:SF16">
    <property type="entry name" value="ABC TRANSPORTER B FAMILY MEMBER 4-LIKE ISOFORM X1"/>
    <property type="match status" value="1"/>
</dbReference>
<evidence type="ECO:0000256" key="1">
    <source>
        <dbReference type="ARBA" id="ARBA00004651"/>
    </source>
</evidence>
<feature type="region of interest" description="Disordered" evidence="11">
    <location>
        <begin position="1"/>
        <end position="25"/>
    </location>
</feature>
<dbReference type="SMART" id="SM00382">
    <property type="entry name" value="AAA"/>
    <property type="match status" value="2"/>
</dbReference>
<reference evidence="15 16" key="1">
    <citation type="journal article" date="2018" name="Science">
        <title>The opium poppy genome and morphinan production.</title>
        <authorList>
            <person name="Guo L."/>
            <person name="Winzer T."/>
            <person name="Yang X."/>
            <person name="Li Y."/>
            <person name="Ning Z."/>
            <person name="He Z."/>
            <person name="Teodor R."/>
            <person name="Lu Y."/>
            <person name="Bowser T.A."/>
            <person name="Graham I.A."/>
            <person name="Ye K."/>
        </authorList>
    </citation>
    <scope>NUCLEOTIDE SEQUENCE [LARGE SCALE GENOMIC DNA]</scope>
    <source>
        <strain evidence="16">cv. HN1</strain>
        <tissue evidence="15">Leaves</tissue>
    </source>
</reference>
<dbReference type="PANTHER" id="PTHR43394">
    <property type="entry name" value="ATP-DEPENDENT PERMEASE MDL1, MITOCHONDRIAL"/>
    <property type="match status" value="1"/>
</dbReference>
<organism evidence="15 16">
    <name type="scientific">Papaver somniferum</name>
    <name type="common">Opium poppy</name>
    <dbReference type="NCBI Taxonomy" id="3469"/>
    <lineage>
        <taxon>Eukaryota</taxon>
        <taxon>Viridiplantae</taxon>
        <taxon>Streptophyta</taxon>
        <taxon>Embryophyta</taxon>
        <taxon>Tracheophyta</taxon>
        <taxon>Spermatophyta</taxon>
        <taxon>Magnoliopsida</taxon>
        <taxon>Ranunculales</taxon>
        <taxon>Papaveraceae</taxon>
        <taxon>Papaveroideae</taxon>
        <taxon>Papaver</taxon>
    </lineage>
</organism>
<evidence type="ECO:0000259" key="13">
    <source>
        <dbReference type="PROSITE" id="PS50893"/>
    </source>
</evidence>
<dbReference type="InterPro" id="IPR003593">
    <property type="entry name" value="AAA+_ATPase"/>
</dbReference>
<evidence type="ECO:0000256" key="10">
    <source>
        <dbReference type="ARBA" id="ARBA00023180"/>
    </source>
</evidence>
<name>A0A4Y7IE72_PAPSO</name>
<evidence type="ECO:0000259" key="14">
    <source>
        <dbReference type="PROSITE" id="PS50929"/>
    </source>
</evidence>
<evidence type="ECO:0000256" key="6">
    <source>
        <dbReference type="ARBA" id="ARBA00022741"/>
    </source>
</evidence>
<feature type="compositionally biased region" description="Low complexity" evidence="11">
    <location>
        <begin position="672"/>
        <end position="684"/>
    </location>
</feature>
<evidence type="ECO:0000256" key="12">
    <source>
        <dbReference type="SAM" id="Phobius"/>
    </source>
</evidence>
<feature type="transmembrane region" description="Helical" evidence="12">
    <location>
        <begin position="276"/>
        <end position="299"/>
    </location>
</feature>
<comment type="similarity">
    <text evidence="2">Belongs to the ABC transporter superfamily. ABCB family. Multidrug resistance exporter (TC 3.A.1.201) subfamily.</text>
</comment>
<feature type="region of interest" description="Disordered" evidence="11">
    <location>
        <begin position="655"/>
        <end position="684"/>
    </location>
</feature>
<evidence type="ECO:0000256" key="8">
    <source>
        <dbReference type="ARBA" id="ARBA00022989"/>
    </source>
</evidence>
<dbReference type="PROSITE" id="PS50893">
    <property type="entry name" value="ABC_TRANSPORTER_2"/>
    <property type="match status" value="2"/>
</dbReference>
<evidence type="ECO:0000313" key="15">
    <source>
        <dbReference type="EMBL" id="RZC45715.1"/>
    </source>
</evidence>